<dbReference type="GO" id="GO:0016747">
    <property type="term" value="F:acyltransferase activity, transferring groups other than amino-acyl groups"/>
    <property type="evidence" value="ECO:0007669"/>
    <property type="project" value="InterPro"/>
</dbReference>
<dbReference type="PANTHER" id="PTHR42793:SF1">
    <property type="entry name" value="PEPTIDYL-LYSINE N-ACETYLTRANSFERASE PATZ"/>
    <property type="match status" value="1"/>
</dbReference>
<dbReference type="InterPro" id="IPR016181">
    <property type="entry name" value="Acyl_CoA_acyltransferase"/>
</dbReference>
<reference evidence="3" key="1">
    <citation type="submission" date="2021-02" db="EMBL/GenBank/DDBJ databases">
        <title>Natrosporangium hydrolyticum gen. nov., sp. nov, a haloalkaliphilic actinobacterium from a soda solonchak soil.</title>
        <authorList>
            <person name="Sorokin D.Y."/>
            <person name="Khijniak T.V."/>
            <person name="Zakharycheva A.P."/>
            <person name="Boueva O.V."/>
            <person name="Ariskina E.V."/>
            <person name="Hahnke R.L."/>
            <person name="Bunk B."/>
            <person name="Sproer C."/>
            <person name="Schumann P."/>
            <person name="Evtushenko L.I."/>
            <person name="Kublanov I.V."/>
        </authorList>
    </citation>
    <scope>NUCLEOTIDE SEQUENCE</scope>
    <source>
        <strain evidence="3">DSM 106523</strain>
    </source>
</reference>
<dbReference type="GO" id="GO:0005524">
    <property type="term" value="F:ATP binding"/>
    <property type="evidence" value="ECO:0007669"/>
    <property type="project" value="InterPro"/>
</dbReference>
<organism evidence="3 4">
    <name type="scientific">Natronosporangium hydrolyticum</name>
    <dbReference type="NCBI Taxonomy" id="2811111"/>
    <lineage>
        <taxon>Bacteria</taxon>
        <taxon>Bacillati</taxon>
        <taxon>Actinomycetota</taxon>
        <taxon>Actinomycetes</taxon>
        <taxon>Micromonosporales</taxon>
        <taxon>Micromonosporaceae</taxon>
        <taxon>Natronosporangium</taxon>
    </lineage>
</organism>
<dbReference type="SUPFAM" id="SSF56059">
    <property type="entry name" value="Glutathione synthetase ATP-binding domain-like"/>
    <property type="match status" value="1"/>
</dbReference>
<dbReference type="Pfam" id="PF13607">
    <property type="entry name" value="Succ_CoA_lig"/>
    <property type="match status" value="1"/>
</dbReference>
<sequence>MTRQADVLLADGTTVQLRSVGPADESALAQLHAQLSDRSRYLRYFSPYPRIPRADLRRLVTVDHYDREALAVWAGDQLIAVGRYDRWGAGAELAEVAFTVADAYQSRGIGSVLLEHLAAAAAEAGITRFVAEVLPENGAMQRVFADAGYEVARRFEEGVVHLTFPIAPTERSREVQWAREQRAEAASIRPLLAPRGVLVYGVRRDQTGLGAVLLGNLRDAGFPGPVAVVHPAPPDGRRDWYPAAAEAVATGDPFDLAVVAVPAAAVPAAVADAAAAGVRAMVVVSAGFSETGPAGGRAEAQLLRAARGHGIRLVGPNCFGVANTDPAARLNATLAPHLPEPGRVALFSQSGGFAVALLAEADRRRVGLSSFVAAGNRADVSGNDLLQYWRDDPGTDVILLYLETFGNPRKFARLARAVGRHKPLVAVAPMVQGVAGQSAPGEAAKAALFAHSGVIRVHTVSELFDVAALLAHQPLPAGNRTAVICNSSALGSLAAAACPPAGLRLAPGYPRDLGPGADRQRLAAALDRAVADDMVDAVVVLVTPPAPPATGEPLAAAVERAAAAGEKPVVATFLAGELPPQVPAYRSVEEAVQALARVAGYAGWRREPAGVVPAVTGVDSAAAAAAAAALAAGEPAAALGHYGVDVVPRRRVRSAPEAVAAAAELGYPVALTAAGDPQWRHRSDLGAVWLDLADRAAVRRAYRQLAGRFGAEVAVQPMVAPGVACVVEVAQDPAFGPVVGFGLGGVATELLGDRAWRLAPLTDRDAAALVAAPRAAPLLGGWRGAAEVDRAALAELLVRVGRLADEQPHLRSMVLNPVLARPDGWSVLHAEVTVGEPTARPDSGPRRLNPANGRGQPA</sequence>
<dbReference type="SUPFAM" id="SSF51735">
    <property type="entry name" value="NAD(P)-binding Rossmann-fold domains"/>
    <property type="match status" value="1"/>
</dbReference>
<dbReference type="EMBL" id="CP070499">
    <property type="protein sequence ID" value="QSB13374.1"/>
    <property type="molecule type" value="Genomic_DNA"/>
</dbReference>
<evidence type="ECO:0000256" key="1">
    <source>
        <dbReference type="SAM" id="MobiDB-lite"/>
    </source>
</evidence>
<proteinExistence type="predicted"/>
<gene>
    <name evidence="3" type="ORF">JQS43_17335</name>
</gene>
<dbReference type="Pfam" id="PF13549">
    <property type="entry name" value="ATP-grasp_5"/>
    <property type="match status" value="1"/>
</dbReference>
<dbReference type="SMART" id="SM00881">
    <property type="entry name" value="CoA_binding"/>
    <property type="match status" value="1"/>
</dbReference>
<evidence type="ECO:0000313" key="4">
    <source>
        <dbReference type="Proteomes" id="UP000662857"/>
    </source>
</evidence>
<protein>
    <submittedName>
        <fullName evidence="3">GNAT family N-acetyltransferase</fullName>
    </submittedName>
</protein>
<dbReference type="InterPro" id="IPR013815">
    <property type="entry name" value="ATP_grasp_subdomain_1"/>
</dbReference>
<dbReference type="InterPro" id="IPR036291">
    <property type="entry name" value="NAD(P)-bd_dom_sf"/>
</dbReference>
<dbReference type="InterPro" id="IPR016102">
    <property type="entry name" value="Succinyl-CoA_synth-like"/>
</dbReference>
<keyword evidence="4" id="KW-1185">Reference proteome</keyword>
<dbReference type="Gene3D" id="3.40.50.261">
    <property type="entry name" value="Succinyl-CoA synthetase domains"/>
    <property type="match status" value="2"/>
</dbReference>
<dbReference type="Gene3D" id="3.40.630.30">
    <property type="match status" value="1"/>
</dbReference>
<dbReference type="Pfam" id="PF13380">
    <property type="entry name" value="CoA_binding_2"/>
    <property type="match status" value="1"/>
</dbReference>
<dbReference type="Pfam" id="PF00583">
    <property type="entry name" value="Acetyltransf_1"/>
    <property type="match status" value="1"/>
</dbReference>
<evidence type="ECO:0000259" key="2">
    <source>
        <dbReference type="PROSITE" id="PS51186"/>
    </source>
</evidence>
<dbReference type="PROSITE" id="PS51186">
    <property type="entry name" value="GNAT"/>
    <property type="match status" value="1"/>
</dbReference>
<dbReference type="PANTHER" id="PTHR42793">
    <property type="entry name" value="COA BINDING DOMAIN CONTAINING PROTEIN"/>
    <property type="match status" value="1"/>
</dbReference>
<dbReference type="SUPFAM" id="SSF52210">
    <property type="entry name" value="Succinyl-CoA synthetase domains"/>
    <property type="match status" value="2"/>
</dbReference>
<dbReference type="InterPro" id="IPR032875">
    <property type="entry name" value="Succ_CoA_lig_flav_dom"/>
</dbReference>
<dbReference type="SUPFAM" id="SSF55729">
    <property type="entry name" value="Acyl-CoA N-acyltransferases (Nat)"/>
    <property type="match status" value="1"/>
</dbReference>
<dbReference type="KEGG" id="nhy:JQS43_17335"/>
<feature type="region of interest" description="Disordered" evidence="1">
    <location>
        <begin position="836"/>
        <end position="858"/>
    </location>
</feature>
<dbReference type="Gene3D" id="3.30.470.20">
    <property type="entry name" value="ATP-grasp fold, B domain"/>
    <property type="match status" value="1"/>
</dbReference>
<evidence type="ECO:0000313" key="3">
    <source>
        <dbReference type="EMBL" id="QSB13374.1"/>
    </source>
</evidence>
<dbReference type="AlphaFoldDB" id="A0A895Y6K8"/>
<name>A0A895Y6K8_9ACTN</name>
<feature type="domain" description="N-acetyltransferase" evidence="2">
    <location>
        <begin position="15"/>
        <end position="171"/>
    </location>
</feature>
<dbReference type="Proteomes" id="UP000662857">
    <property type="component" value="Chromosome"/>
</dbReference>
<dbReference type="InterPro" id="IPR000182">
    <property type="entry name" value="GNAT_dom"/>
</dbReference>
<dbReference type="Gene3D" id="3.40.50.720">
    <property type="entry name" value="NAD(P)-binding Rossmann-like Domain"/>
    <property type="match status" value="1"/>
</dbReference>
<dbReference type="Gene3D" id="3.30.1490.20">
    <property type="entry name" value="ATP-grasp fold, A domain"/>
    <property type="match status" value="1"/>
</dbReference>
<dbReference type="InterPro" id="IPR003781">
    <property type="entry name" value="CoA-bd"/>
</dbReference>
<accession>A0A895Y6K8</accession>